<dbReference type="Proteomes" id="UP000622707">
    <property type="component" value="Unassembled WGS sequence"/>
</dbReference>
<accession>A0ABS1JK97</accession>
<evidence type="ECO:0008006" key="4">
    <source>
        <dbReference type="Google" id="ProtNLM"/>
    </source>
</evidence>
<evidence type="ECO:0000313" key="3">
    <source>
        <dbReference type="Proteomes" id="UP000622707"/>
    </source>
</evidence>
<comment type="caution">
    <text evidence="2">The sequence shown here is derived from an EMBL/GenBank/DDBJ whole genome shotgun (WGS) entry which is preliminary data.</text>
</comment>
<keyword evidence="3" id="KW-1185">Reference proteome</keyword>
<name>A0ABS1JK97_9BURK</name>
<reference evidence="2 3" key="1">
    <citation type="journal article" date="2017" name="Int. J. Syst. Evol. Microbiol.">
        <title>Ramlibacter alkalitolerans sp. nov., alkali-tolerant bacterium isolated from soil of ginseng.</title>
        <authorList>
            <person name="Lee D.H."/>
            <person name="Cha C.J."/>
        </authorList>
    </citation>
    <scope>NUCLEOTIDE SEQUENCE [LARGE SCALE GENOMIC DNA]</scope>
    <source>
        <strain evidence="2 3">KACC 19305</strain>
    </source>
</reference>
<organism evidence="2 3">
    <name type="scientific">Ramlibacter alkalitolerans</name>
    <dbReference type="NCBI Taxonomy" id="2039631"/>
    <lineage>
        <taxon>Bacteria</taxon>
        <taxon>Pseudomonadati</taxon>
        <taxon>Pseudomonadota</taxon>
        <taxon>Betaproteobacteria</taxon>
        <taxon>Burkholderiales</taxon>
        <taxon>Comamonadaceae</taxon>
        <taxon>Ramlibacter</taxon>
    </lineage>
</organism>
<dbReference type="EMBL" id="JAEQND010000003">
    <property type="protein sequence ID" value="MBL0424642.1"/>
    <property type="molecule type" value="Genomic_DNA"/>
</dbReference>
<sequence length="128" mass="13536">MLKRTLWAALALVALCGAAFAGFGNGAPPEEVARESLDLLKVMGHRSSTAHTYIGTCVTAIASAKRLEARKGSSKSVHVLWEHAASRCRGMANTVCDLSAVEAPRDACNRIRAFAPLEPEEAGAAHVH</sequence>
<keyword evidence="1" id="KW-0732">Signal</keyword>
<evidence type="ECO:0000256" key="1">
    <source>
        <dbReference type="SAM" id="SignalP"/>
    </source>
</evidence>
<evidence type="ECO:0000313" key="2">
    <source>
        <dbReference type="EMBL" id="MBL0424642.1"/>
    </source>
</evidence>
<protein>
    <recommendedName>
        <fullName evidence="4">UrcA family protein</fullName>
    </recommendedName>
</protein>
<feature type="signal peptide" evidence="1">
    <location>
        <begin position="1"/>
        <end position="21"/>
    </location>
</feature>
<proteinExistence type="predicted"/>
<feature type="chain" id="PRO_5046816241" description="UrcA family protein" evidence="1">
    <location>
        <begin position="22"/>
        <end position="128"/>
    </location>
</feature>
<gene>
    <name evidence="2" type="ORF">JI746_05925</name>
</gene>
<dbReference type="RefSeq" id="WP_201687886.1">
    <property type="nucleotide sequence ID" value="NZ_JAEQND010000003.1"/>
</dbReference>